<evidence type="ECO:0000313" key="4">
    <source>
        <dbReference type="Proteomes" id="UP000015105"/>
    </source>
</evidence>
<evidence type="ECO:0000313" key="3">
    <source>
        <dbReference type="EnsemblPlants" id="AET2Gv21284100.1"/>
    </source>
</evidence>
<proteinExistence type="predicted"/>
<reference evidence="3" key="3">
    <citation type="journal article" date="2017" name="Nature">
        <title>Genome sequence of the progenitor of the wheat D genome Aegilops tauschii.</title>
        <authorList>
            <person name="Luo M.C."/>
            <person name="Gu Y.Q."/>
            <person name="Puiu D."/>
            <person name="Wang H."/>
            <person name="Twardziok S.O."/>
            <person name="Deal K.R."/>
            <person name="Huo N."/>
            <person name="Zhu T."/>
            <person name="Wang L."/>
            <person name="Wang Y."/>
            <person name="McGuire P.E."/>
            <person name="Liu S."/>
            <person name="Long H."/>
            <person name="Ramasamy R.K."/>
            <person name="Rodriguez J.C."/>
            <person name="Van S.L."/>
            <person name="Yuan L."/>
            <person name="Wang Z."/>
            <person name="Xia Z."/>
            <person name="Xiao L."/>
            <person name="Anderson O.D."/>
            <person name="Ouyang S."/>
            <person name="Liang Y."/>
            <person name="Zimin A.V."/>
            <person name="Pertea G."/>
            <person name="Qi P."/>
            <person name="Bennetzen J.L."/>
            <person name="Dai X."/>
            <person name="Dawson M.W."/>
            <person name="Muller H.G."/>
            <person name="Kugler K."/>
            <person name="Rivarola-Duarte L."/>
            <person name="Spannagl M."/>
            <person name="Mayer K.F.X."/>
            <person name="Lu F.H."/>
            <person name="Bevan M.W."/>
            <person name="Leroy P."/>
            <person name="Li P."/>
            <person name="You F.M."/>
            <person name="Sun Q."/>
            <person name="Liu Z."/>
            <person name="Lyons E."/>
            <person name="Wicker T."/>
            <person name="Salzberg S.L."/>
            <person name="Devos K.M."/>
            <person name="Dvorak J."/>
        </authorList>
    </citation>
    <scope>NUCLEOTIDE SEQUENCE [LARGE SCALE GENOMIC DNA]</scope>
    <source>
        <strain evidence="3">cv. AL8/78</strain>
    </source>
</reference>
<keyword evidence="4" id="KW-1185">Reference proteome</keyword>
<keyword evidence="1" id="KW-1133">Transmembrane helix</keyword>
<dbReference type="AlphaFoldDB" id="A0A453DKE3"/>
<feature type="transmembrane region" description="Helical" evidence="1">
    <location>
        <begin position="96"/>
        <end position="116"/>
    </location>
</feature>
<reference evidence="4" key="1">
    <citation type="journal article" date="2014" name="Science">
        <title>Ancient hybridizations among the ancestral genomes of bread wheat.</title>
        <authorList>
            <consortium name="International Wheat Genome Sequencing Consortium,"/>
            <person name="Marcussen T."/>
            <person name="Sandve S.R."/>
            <person name="Heier L."/>
            <person name="Spannagl M."/>
            <person name="Pfeifer M."/>
            <person name="Jakobsen K.S."/>
            <person name="Wulff B.B."/>
            <person name="Steuernagel B."/>
            <person name="Mayer K.F."/>
            <person name="Olsen O.A."/>
        </authorList>
    </citation>
    <scope>NUCLEOTIDE SEQUENCE [LARGE SCALE GENOMIC DNA]</scope>
    <source>
        <strain evidence="4">cv. AL8/78</strain>
    </source>
</reference>
<dbReference type="Pfam" id="PF20241">
    <property type="entry name" value="DUF6598"/>
    <property type="match status" value="1"/>
</dbReference>
<dbReference type="Gramene" id="AET2Gv21284100.1">
    <property type="protein sequence ID" value="AET2Gv21284100.1"/>
    <property type="gene ID" value="AET2Gv21284100"/>
</dbReference>
<dbReference type="PANTHER" id="PTHR33065">
    <property type="entry name" value="OS07G0486400 PROTEIN"/>
    <property type="match status" value="1"/>
</dbReference>
<reference evidence="4" key="2">
    <citation type="journal article" date="2017" name="Nat. Plants">
        <title>The Aegilops tauschii genome reveals multiple impacts of transposons.</title>
        <authorList>
            <person name="Zhao G."/>
            <person name="Zou C."/>
            <person name="Li K."/>
            <person name="Wang K."/>
            <person name="Li T."/>
            <person name="Gao L."/>
            <person name="Zhang X."/>
            <person name="Wang H."/>
            <person name="Yang Z."/>
            <person name="Liu X."/>
            <person name="Jiang W."/>
            <person name="Mao L."/>
            <person name="Kong X."/>
            <person name="Jiao Y."/>
            <person name="Jia J."/>
        </authorList>
    </citation>
    <scope>NUCLEOTIDE SEQUENCE [LARGE SCALE GENOMIC DNA]</scope>
    <source>
        <strain evidence="4">cv. AL8/78</strain>
    </source>
</reference>
<accession>A0A453DKE3</accession>
<dbReference type="PANTHER" id="PTHR33065:SF218">
    <property type="entry name" value="GENOME ASSEMBLY, CHROMOSOME: II"/>
    <property type="match status" value="1"/>
</dbReference>
<evidence type="ECO:0000256" key="1">
    <source>
        <dbReference type="SAM" id="Phobius"/>
    </source>
</evidence>
<name>A0A453DKE3_AEGTS</name>
<organism evidence="3 4">
    <name type="scientific">Aegilops tauschii subsp. strangulata</name>
    <name type="common">Goatgrass</name>
    <dbReference type="NCBI Taxonomy" id="200361"/>
    <lineage>
        <taxon>Eukaryota</taxon>
        <taxon>Viridiplantae</taxon>
        <taxon>Streptophyta</taxon>
        <taxon>Embryophyta</taxon>
        <taxon>Tracheophyta</taxon>
        <taxon>Spermatophyta</taxon>
        <taxon>Magnoliopsida</taxon>
        <taxon>Liliopsida</taxon>
        <taxon>Poales</taxon>
        <taxon>Poaceae</taxon>
        <taxon>BOP clade</taxon>
        <taxon>Pooideae</taxon>
        <taxon>Triticodae</taxon>
        <taxon>Triticeae</taxon>
        <taxon>Triticinae</taxon>
        <taxon>Aegilops</taxon>
    </lineage>
</organism>
<dbReference type="EnsemblPlants" id="AET2Gv21284100.1">
    <property type="protein sequence ID" value="AET2Gv21284100.1"/>
    <property type="gene ID" value="AET2Gv21284100"/>
</dbReference>
<sequence length="124" mass="14008">LTEQLKWPLSVYGVVAARDTVDCNRNLLFSRSRIRGQLLSGHDSYLRLTGPSRAILVGDYVDFEVELKVRDGDDEHNDTQLMCVSKRYKEADGDALGVRLLVLFLAVRGLCCLILLKKLLEKTK</sequence>
<dbReference type="InterPro" id="IPR046533">
    <property type="entry name" value="DUF6598"/>
</dbReference>
<keyword evidence="1" id="KW-0812">Transmembrane</keyword>
<evidence type="ECO:0000259" key="2">
    <source>
        <dbReference type="Pfam" id="PF20241"/>
    </source>
</evidence>
<reference evidence="3" key="4">
    <citation type="submission" date="2019-03" db="UniProtKB">
        <authorList>
            <consortium name="EnsemblPlants"/>
        </authorList>
    </citation>
    <scope>IDENTIFICATION</scope>
</reference>
<feature type="domain" description="DUF6598" evidence="2">
    <location>
        <begin position="2"/>
        <end position="82"/>
    </location>
</feature>
<reference evidence="3" key="5">
    <citation type="journal article" date="2021" name="G3 (Bethesda)">
        <title>Aegilops tauschii genome assembly Aet v5.0 features greater sequence contiguity and improved annotation.</title>
        <authorList>
            <person name="Wang L."/>
            <person name="Zhu T."/>
            <person name="Rodriguez J.C."/>
            <person name="Deal K.R."/>
            <person name="Dubcovsky J."/>
            <person name="McGuire P.E."/>
            <person name="Lux T."/>
            <person name="Spannagl M."/>
            <person name="Mayer K.F.X."/>
            <person name="Baldrich P."/>
            <person name="Meyers B.C."/>
            <person name="Huo N."/>
            <person name="Gu Y.Q."/>
            <person name="Zhou H."/>
            <person name="Devos K.M."/>
            <person name="Bennetzen J.L."/>
            <person name="Unver T."/>
            <person name="Budak H."/>
            <person name="Gulick P.J."/>
            <person name="Galiba G."/>
            <person name="Kalapos B."/>
            <person name="Nelson D.R."/>
            <person name="Li P."/>
            <person name="You F.M."/>
            <person name="Luo M.C."/>
            <person name="Dvorak J."/>
        </authorList>
    </citation>
    <scope>NUCLEOTIDE SEQUENCE [LARGE SCALE GENOMIC DNA]</scope>
    <source>
        <strain evidence="3">cv. AL8/78</strain>
    </source>
</reference>
<dbReference type="Proteomes" id="UP000015105">
    <property type="component" value="Chromosome 2D"/>
</dbReference>
<protein>
    <recommendedName>
        <fullName evidence="2">DUF6598 domain-containing protein</fullName>
    </recommendedName>
</protein>
<keyword evidence="1" id="KW-0472">Membrane</keyword>